<dbReference type="PANTHER" id="PTHR35531">
    <property type="entry name" value="INNER MEMBRANE PROTEIN YBCI-RELATED"/>
    <property type="match status" value="1"/>
</dbReference>
<name>A0A7L4ZUJ0_9BACT</name>
<protein>
    <submittedName>
        <fullName evidence="1">Metal-dependent hydrolase</fullName>
    </submittedName>
</protein>
<keyword evidence="2" id="KW-1185">Reference proteome</keyword>
<comment type="caution">
    <text evidence="1">The sequence shown here is derived from an EMBL/GenBank/DDBJ whole genome shotgun (WGS) entry which is preliminary data.</text>
</comment>
<dbReference type="GO" id="GO:0016787">
    <property type="term" value="F:hydrolase activity"/>
    <property type="evidence" value="ECO:0007669"/>
    <property type="project" value="UniProtKB-KW"/>
</dbReference>
<evidence type="ECO:0000313" key="2">
    <source>
        <dbReference type="Proteomes" id="UP000326380"/>
    </source>
</evidence>
<dbReference type="InterPro" id="IPR007404">
    <property type="entry name" value="YdjM-like"/>
</dbReference>
<dbReference type="Pfam" id="PF04307">
    <property type="entry name" value="YdjM"/>
    <property type="match status" value="1"/>
</dbReference>
<dbReference type="RefSeq" id="WP_151076792.1">
    <property type="nucleotide sequence ID" value="NZ_CP047647.1"/>
</dbReference>
<accession>A0A7L4ZUJ0</accession>
<proteinExistence type="predicted"/>
<sequence length="185" mass="20133">MPTIFTHAVVAAGFGRAFVRSAQPARFWWLTALCAILPDFDAVTFRLGIPYASMWGHRGITHSVVFALVVGLVLGYGLGPRTARARGWSKGATAAWFALATASHPLLDMLTDGGLGVALWAPFSGERYFWPWRPVRVSPVGGGFFSARGVATLLSELKWLWLPALMALSAASLRRRGKTVRHPEV</sequence>
<reference evidence="1 2" key="1">
    <citation type="submission" date="2019-09" db="EMBL/GenBank/DDBJ databases">
        <title>Genome sequence of Hymenobacter sp. M3.</title>
        <authorList>
            <person name="Srinivasan S."/>
        </authorList>
    </citation>
    <scope>NUCLEOTIDE SEQUENCE [LARGE SCALE GENOMIC DNA]</scope>
    <source>
        <strain evidence="1 2">M3</strain>
    </source>
</reference>
<keyword evidence="1" id="KW-0378">Hydrolase</keyword>
<dbReference type="EMBL" id="VTWU01000001">
    <property type="protein sequence ID" value="KAA9339144.1"/>
    <property type="molecule type" value="Genomic_DNA"/>
</dbReference>
<organism evidence="1 2">
    <name type="scientific">Hymenobacter busanensis</name>
    <dbReference type="NCBI Taxonomy" id="2607656"/>
    <lineage>
        <taxon>Bacteria</taxon>
        <taxon>Pseudomonadati</taxon>
        <taxon>Bacteroidota</taxon>
        <taxon>Cytophagia</taxon>
        <taxon>Cytophagales</taxon>
        <taxon>Hymenobacteraceae</taxon>
        <taxon>Hymenobacter</taxon>
    </lineage>
</organism>
<evidence type="ECO:0000313" key="1">
    <source>
        <dbReference type="EMBL" id="KAA9339144.1"/>
    </source>
</evidence>
<dbReference type="PANTHER" id="PTHR35531:SF1">
    <property type="entry name" value="INNER MEMBRANE PROTEIN YBCI-RELATED"/>
    <property type="match status" value="1"/>
</dbReference>
<gene>
    <name evidence="1" type="ORF">F0P96_00485</name>
</gene>
<dbReference type="Proteomes" id="UP000326380">
    <property type="component" value="Unassembled WGS sequence"/>
</dbReference>
<dbReference type="AlphaFoldDB" id="A0A7L4ZUJ0"/>